<sequence length="252" mass="29646">MLRIFVLFLLFQNFIFAKNLPNFFKEQNLSGVMIVYDGKEFFSNDFLKAKKRFSPASTFKIFNALIALNSHVLKDTSEVFYHYKGEKVFLPSWAQDANLTSAIKRSQVPAFKELARKIGKIRMQENLNKLDYGNKKISKIDTFWLDNTLQISAKEQVTLLFQLANLKLPYSKKIQEEVIKTIELKQNDDFILYGKTGFNNSIAWIVGFVYLKKFHSYQSFALNVKISNFKDLYEREEILNQYLNYLFKDLKK</sequence>
<evidence type="ECO:0000259" key="1">
    <source>
        <dbReference type="Pfam" id="PF00905"/>
    </source>
</evidence>
<dbReference type="Gene3D" id="3.40.710.10">
    <property type="entry name" value="DD-peptidase/beta-lactamase superfamily"/>
    <property type="match status" value="1"/>
</dbReference>
<name>A0A4U7BRA5_9BACT</name>
<dbReference type="Proteomes" id="UP000308838">
    <property type="component" value="Unassembled WGS sequence"/>
</dbReference>
<dbReference type="EMBL" id="NXLZ01000004">
    <property type="protein sequence ID" value="TKX31244.1"/>
    <property type="molecule type" value="Genomic_DNA"/>
</dbReference>
<keyword evidence="3" id="KW-1185">Reference proteome</keyword>
<dbReference type="RefSeq" id="WP_137620368.1">
    <property type="nucleotide sequence ID" value="NZ_NXLZ01000004.1"/>
</dbReference>
<protein>
    <submittedName>
        <fullName evidence="2">Class D beta-lactamase</fullName>
    </submittedName>
</protein>
<reference evidence="2 3" key="1">
    <citation type="submission" date="2018-05" db="EMBL/GenBank/DDBJ databases">
        <title>Novel Campyloabacter and Helicobacter Species and Strains.</title>
        <authorList>
            <person name="Mannion A.J."/>
            <person name="Shen Z."/>
            <person name="Fox J.G."/>
        </authorList>
    </citation>
    <scope>NUCLEOTIDE SEQUENCE [LARGE SCALE GENOMIC DNA]</scope>
    <source>
        <strain evidence="3">MIT17-664</strain>
    </source>
</reference>
<accession>A0A4U7BRA5</accession>
<proteinExistence type="predicted"/>
<dbReference type="AlphaFoldDB" id="A0A4U7BRA5"/>
<evidence type="ECO:0000313" key="3">
    <source>
        <dbReference type="Proteomes" id="UP000308838"/>
    </source>
</evidence>
<evidence type="ECO:0000313" key="2">
    <source>
        <dbReference type="EMBL" id="TKX31244.1"/>
    </source>
</evidence>
<dbReference type="InterPro" id="IPR012338">
    <property type="entry name" value="Beta-lactam/transpept-like"/>
</dbReference>
<dbReference type="SUPFAM" id="SSF56601">
    <property type="entry name" value="beta-lactamase/transpeptidase-like"/>
    <property type="match status" value="1"/>
</dbReference>
<dbReference type="GO" id="GO:0008658">
    <property type="term" value="F:penicillin binding"/>
    <property type="evidence" value="ECO:0007669"/>
    <property type="project" value="InterPro"/>
</dbReference>
<feature type="domain" description="Penicillin-binding protein transpeptidase" evidence="1">
    <location>
        <begin position="43"/>
        <end position="209"/>
    </location>
</feature>
<organism evidence="2 3">
    <name type="scientific">Campylobacter estrildidarum</name>
    <dbReference type="NCBI Taxonomy" id="2510189"/>
    <lineage>
        <taxon>Bacteria</taxon>
        <taxon>Pseudomonadati</taxon>
        <taxon>Campylobacterota</taxon>
        <taxon>Epsilonproteobacteria</taxon>
        <taxon>Campylobacterales</taxon>
        <taxon>Campylobacteraceae</taxon>
        <taxon>Campylobacter</taxon>
    </lineage>
</organism>
<dbReference type="InterPro" id="IPR001460">
    <property type="entry name" value="PCN-bd_Tpept"/>
</dbReference>
<dbReference type="OrthoDB" id="9762883at2"/>
<gene>
    <name evidence="2" type="primary">blaOXA</name>
    <name evidence="2" type="ORF">CQA69_03100</name>
</gene>
<dbReference type="NCBIfam" id="NF012161">
    <property type="entry name" value="bla_class_D_main"/>
    <property type="match status" value="1"/>
</dbReference>
<dbReference type="Pfam" id="PF00905">
    <property type="entry name" value="Transpeptidase"/>
    <property type="match status" value="1"/>
</dbReference>
<comment type="caution">
    <text evidence="2">The sequence shown here is derived from an EMBL/GenBank/DDBJ whole genome shotgun (WGS) entry which is preliminary data.</text>
</comment>